<evidence type="ECO:0000313" key="1">
    <source>
        <dbReference type="EMBL" id="MFB9897838.1"/>
    </source>
</evidence>
<gene>
    <name evidence="1" type="ORF">ACFFK8_08535</name>
</gene>
<name>A0ABV5ZKC5_9BACT</name>
<dbReference type="EMBL" id="JBHLZF010000002">
    <property type="protein sequence ID" value="MFB9897838.1"/>
    <property type="molecule type" value="Genomic_DNA"/>
</dbReference>
<evidence type="ECO:0000313" key="2">
    <source>
        <dbReference type="Proteomes" id="UP001589688"/>
    </source>
</evidence>
<accession>A0ABV5ZKC5</accession>
<sequence>MIQIGDKFNVRWVGHDECYKGRLYQVTSFLEDCTCGKPAVITGKPEEPRRPHLHVRAKLIEAPAKYMIGECGFVFGALDSETLHDIEDSDEFWIEIVRQKGDQLNLFSKY</sequence>
<keyword evidence="2" id="KW-1185">Reference proteome</keyword>
<reference evidence="1 2" key="1">
    <citation type="submission" date="2024-09" db="EMBL/GenBank/DDBJ databases">
        <authorList>
            <person name="Sun Q."/>
            <person name="Mori K."/>
        </authorList>
    </citation>
    <scope>NUCLEOTIDE SEQUENCE [LARGE SCALE GENOMIC DNA]</scope>
    <source>
        <strain evidence="1 2">ATCC 51272</strain>
    </source>
</reference>
<organism evidence="1 2">
    <name type="scientific">Hallella seregens ATCC 51272</name>
    <dbReference type="NCBI Taxonomy" id="1336250"/>
    <lineage>
        <taxon>Bacteria</taxon>
        <taxon>Pseudomonadati</taxon>
        <taxon>Bacteroidota</taxon>
        <taxon>Bacteroidia</taxon>
        <taxon>Bacteroidales</taxon>
        <taxon>Prevotellaceae</taxon>
        <taxon>Hallella</taxon>
    </lineage>
</organism>
<dbReference type="RefSeq" id="WP_027951504.1">
    <property type="nucleotide sequence ID" value="NZ_JADU01000001.1"/>
</dbReference>
<proteinExistence type="predicted"/>
<dbReference type="Proteomes" id="UP001589688">
    <property type="component" value="Unassembled WGS sequence"/>
</dbReference>
<protein>
    <submittedName>
        <fullName evidence="1">Uncharacterized protein</fullName>
    </submittedName>
</protein>
<comment type="caution">
    <text evidence="1">The sequence shown here is derived from an EMBL/GenBank/DDBJ whole genome shotgun (WGS) entry which is preliminary data.</text>
</comment>